<comment type="caution">
    <text evidence="3">The sequence shown here is derived from an EMBL/GenBank/DDBJ whole genome shotgun (WGS) entry which is preliminary data.</text>
</comment>
<protein>
    <submittedName>
        <fullName evidence="3">Putative WD repeat-containing protein</fullName>
    </submittedName>
</protein>
<dbReference type="PANTHER" id="PTHR19879:SF9">
    <property type="entry name" value="TRANSCRIPTION INITIATION FACTOR TFIID SUBUNIT 5"/>
    <property type="match status" value="1"/>
</dbReference>
<organism evidence="3 4">
    <name type="scientific">Lachnellula suecica</name>
    <dbReference type="NCBI Taxonomy" id="602035"/>
    <lineage>
        <taxon>Eukaryota</taxon>
        <taxon>Fungi</taxon>
        <taxon>Dikarya</taxon>
        <taxon>Ascomycota</taxon>
        <taxon>Pezizomycotina</taxon>
        <taxon>Leotiomycetes</taxon>
        <taxon>Helotiales</taxon>
        <taxon>Lachnaceae</taxon>
        <taxon>Lachnellula</taxon>
    </lineage>
</organism>
<dbReference type="PANTHER" id="PTHR19879">
    <property type="entry name" value="TRANSCRIPTION INITIATION FACTOR TFIID"/>
    <property type="match status" value="1"/>
</dbReference>
<dbReference type="EMBL" id="QGMK01000530">
    <property type="protein sequence ID" value="TVY81181.1"/>
    <property type="molecule type" value="Genomic_DNA"/>
</dbReference>
<dbReference type="PROSITE" id="PS50082">
    <property type="entry name" value="WD_REPEATS_2"/>
    <property type="match status" value="2"/>
</dbReference>
<dbReference type="AlphaFoldDB" id="A0A8T9C6A2"/>
<gene>
    <name evidence="3" type="ORF">LSUE1_G006564</name>
</gene>
<dbReference type="InterPro" id="IPR001680">
    <property type="entry name" value="WD40_rpt"/>
</dbReference>
<feature type="repeat" description="WD" evidence="1">
    <location>
        <begin position="304"/>
        <end position="334"/>
    </location>
</feature>
<proteinExistence type="predicted"/>
<dbReference type="Pfam" id="PF00400">
    <property type="entry name" value="WD40"/>
    <property type="match status" value="2"/>
</dbReference>
<evidence type="ECO:0000313" key="4">
    <source>
        <dbReference type="Proteomes" id="UP000469558"/>
    </source>
</evidence>
<keyword evidence="4" id="KW-1185">Reference proteome</keyword>
<name>A0A8T9C6A2_9HELO</name>
<feature type="repeat" description="WD" evidence="1">
    <location>
        <begin position="252"/>
        <end position="293"/>
    </location>
</feature>
<dbReference type="PROSITE" id="PS50294">
    <property type="entry name" value="WD_REPEATS_REGION"/>
    <property type="match status" value="1"/>
</dbReference>
<dbReference type="OrthoDB" id="1367865at2759"/>
<evidence type="ECO:0000313" key="3">
    <source>
        <dbReference type="EMBL" id="TVY81181.1"/>
    </source>
</evidence>
<dbReference type="SMART" id="SM00320">
    <property type="entry name" value="WD40"/>
    <property type="match status" value="4"/>
</dbReference>
<dbReference type="Proteomes" id="UP000469558">
    <property type="component" value="Unassembled WGS sequence"/>
</dbReference>
<dbReference type="SUPFAM" id="SSF69322">
    <property type="entry name" value="Tricorn protease domain 2"/>
    <property type="match status" value="1"/>
</dbReference>
<sequence>MPNYSSHQFYKDWRYSVKKDFTNPSTGEQVPYAPDGFRTWGNEVHKLPVSKSPSIGSVSSDGSLIAIAVDEDIFVYETVNFNQITVCKGHVSKIDALAFRPGNNSKVLVSSAQNNYAGTKPVEPTIIIWDLDAQQEHPPIDPSIISRIASQAASTVVQELQQVETPVELSSAEEKDLTADFEPSISRAIKTHGLAKQRTLPGRLQSNFQSEVFSPSGTYLLYMPGERPHSNGNDVWDVKVYSMYTHQNVLTLSGHTDALMWMGFSPDERLIGTVAWDMSVRIWDAFTGREKFVFKTGGQNWTGAFSPDSKRFAGTCGDGTLYVWEMDEGAELVKYKEGERNGWLRALSWSADGKMLAVGGGHGVVQERILSVDACLVGPEYKRSLGSYLECCGVRFVDGGRKVVVLTSGDGGIETYDLMTSEKWRFARPGIDPERAESSENEGQIKSKNEDDVVRGGYSMEVWEDKERGKILVASMDGDAVRIWDLPMTKEDS</sequence>
<accession>A0A8T9C6A2</accession>
<feature type="region of interest" description="Disordered" evidence="2">
    <location>
        <begin position="430"/>
        <end position="450"/>
    </location>
</feature>
<reference evidence="3 4" key="1">
    <citation type="submission" date="2018-05" db="EMBL/GenBank/DDBJ databases">
        <title>Genome sequencing and assembly of the regulated plant pathogen Lachnellula willkommii and related sister species for the development of diagnostic species identification markers.</title>
        <authorList>
            <person name="Giroux E."/>
            <person name="Bilodeau G."/>
        </authorList>
    </citation>
    <scope>NUCLEOTIDE SEQUENCE [LARGE SCALE GENOMIC DNA]</scope>
    <source>
        <strain evidence="3 4">CBS 268.59</strain>
    </source>
</reference>
<keyword evidence="1" id="KW-0853">WD repeat</keyword>
<evidence type="ECO:0000256" key="1">
    <source>
        <dbReference type="PROSITE-ProRule" id="PRU00221"/>
    </source>
</evidence>
<evidence type="ECO:0000256" key="2">
    <source>
        <dbReference type="SAM" id="MobiDB-lite"/>
    </source>
</evidence>
<dbReference type="InterPro" id="IPR015943">
    <property type="entry name" value="WD40/YVTN_repeat-like_dom_sf"/>
</dbReference>
<dbReference type="Gene3D" id="2.130.10.10">
    <property type="entry name" value="YVTN repeat-like/Quinoprotein amine dehydrogenase"/>
    <property type="match status" value="2"/>
</dbReference>